<dbReference type="Pfam" id="PF03050">
    <property type="entry name" value="DDE_Tnp_IS66"/>
    <property type="match status" value="1"/>
</dbReference>
<dbReference type="Proteomes" id="UP000238007">
    <property type="component" value="Unassembled WGS sequence"/>
</dbReference>
<evidence type="ECO:0000259" key="1">
    <source>
        <dbReference type="Pfam" id="PF03050"/>
    </source>
</evidence>
<accession>A0A2T0VTG5</accession>
<reference evidence="2 3" key="1">
    <citation type="submission" date="2018-03" db="EMBL/GenBank/DDBJ databases">
        <title>Genomic Encyclopedia of Archaeal and Bacterial Type Strains, Phase II (KMG-II): from individual species to whole genera.</title>
        <authorList>
            <person name="Goeker M."/>
        </authorList>
    </citation>
    <scope>NUCLEOTIDE SEQUENCE [LARGE SCALE GENOMIC DNA]</scope>
    <source>
        <strain evidence="2 3">DSM 101533</strain>
    </source>
</reference>
<organism evidence="2 3">
    <name type="scientific">Yoonia maritima</name>
    <dbReference type="NCBI Taxonomy" id="1435347"/>
    <lineage>
        <taxon>Bacteria</taxon>
        <taxon>Pseudomonadati</taxon>
        <taxon>Pseudomonadota</taxon>
        <taxon>Alphaproteobacteria</taxon>
        <taxon>Rhodobacterales</taxon>
        <taxon>Paracoccaceae</taxon>
        <taxon>Yoonia</taxon>
    </lineage>
</organism>
<protein>
    <submittedName>
        <fullName evidence="2">Transposase IS66 family protein</fullName>
    </submittedName>
</protein>
<name>A0A2T0VTG5_9RHOB</name>
<dbReference type="AlphaFoldDB" id="A0A2T0VTG5"/>
<proteinExistence type="predicted"/>
<gene>
    <name evidence="2" type="ORF">CLV80_11838</name>
</gene>
<sequence length="44" mass="4941">MNPVVTELSTGMYCWAHARRKLYELTHNNVAPIAEEGLKQIAAL</sequence>
<keyword evidence="3" id="KW-1185">Reference proteome</keyword>
<feature type="non-terminal residue" evidence="2">
    <location>
        <position position="44"/>
    </location>
</feature>
<dbReference type="InterPro" id="IPR004291">
    <property type="entry name" value="Transposase_IS66_central"/>
</dbReference>
<dbReference type="EMBL" id="PVTP01000018">
    <property type="protein sequence ID" value="PRY74401.1"/>
    <property type="molecule type" value="Genomic_DNA"/>
</dbReference>
<evidence type="ECO:0000313" key="3">
    <source>
        <dbReference type="Proteomes" id="UP000238007"/>
    </source>
</evidence>
<evidence type="ECO:0000313" key="2">
    <source>
        <dbReference type="EMBL" id="PRY74401.1"/>
    </source>
</evidence>
<feature type="domain" description="Transposase IS66 central" evidence="1">
    <location>
        <begin position="10"/>
        <end position="44"/>
    </location>
</feature>
<comment type="caution">
    <text evidence="2">The sequence shown here is derived from an EMBL/GenBank/DDBJ whole genome shotgun (WGS) entry which is preliminary data.</text>
</comment>